<dbReference type="Gene3D" id="3.90.1640.10">
    <property type="entry name" value="inorganic pyrophosphatase (n-terminal core)"/>
    <property type="match status" value="1"/>
</dbReference>
<dbReference type="InterPro" id="IPR004097">
    <property type="entry name" value="DHHA2"/>
</dbReference>
<dbReference type="Gene3D" id="3.10.310.20">
    <property type="entry name" value="DHHA2 domain"/>
    <property type="match status" value="1"/>
</dbReference>
<dbReference type="Proteomes" id="UP001249851">
    <property type="component" value="Unassembled WGS sequence"/>
</dbReference>
<dbReference type="SUPFAM" id="SSF64182">
    <property type="entry name" value="DHH phosphoesterases"/>
    <property type="match status" value="1"/>
</dbReference>
<dbReference type="SMART" id="SM01131">
    <property type="entry name" value="DHHA2"/>
    <property type="match status" value="1"/>
</dbReference>
<dbReference type="InterPro" id="IPR038763">
    <property type="entry name" value="DHH_sf"/>
</dbReference>
<accession>A0AAD9QM14</accession>
<sequence>MEDFLKHTKHCLLCLEQFQEVHVVLGNEACDLDSMVSSLVYAFSFFKTLSSFPGSSVAVIPVFNMPQQDFGLRTEALFLFGRCHIDPDLFTFNDDIELQTLLDAKRLKLVLVDHNILSQAQRHMDVAVVEILDHHKDMWPSNLKVKKTIELVGSCSTLVAEKLLPLEILDSQMAYLLLGTILLDTINLDPRAGRSTHKDIEIVKQLQDKYPVDLDELYTVLSQAKFDVAGLSTRDLLRKDYKALPKHNYETPAVGISALSGLSMGEFFSRDRVQDDILVYCQTAALLDVLVVMFVHFPDGYKEPPQRQIAVCGPCEDLRTNIARYLQASVELQLIEYSECPQDCFLYDQGNITATRKVVFPLVNDFLQSQL</sequence>
<reference evidence="3" key="2">
    <citation type="journal article" date="2023" name="Science">
        <title>Genomic signatures of disease resistance in endangered staghorn corals.</title>
        <authorList>
            <person name="Vollmer S.V."/>
            <person name="Selwyn J.D."/>
            <person name="Despard B.A."/>
            <person name="Roesel C.L."/>
        </authorList>
    </citation>
    <scope>NUCLEOTIDE SEQUENCE</scope>
    <source>
        <strain evidence="3">K2</strain>
    </source>
</reference>
<dbReference type="GO" id="GO:0005737">
    <property type="term" value="C:cytoplasm"/>
    <property type="evidence" value="ECO:0007669"/>
    <property type="project" value="InterPro"/>
</dbReference>
<gene>
    <name evidence="3" type="ORF">P5673_012708</name>
</gene>
<evidence type="ECO:0000313" key="3">
    <source>
        <dbReference type="EMBL" id="KAK2563723.1"/>
    </source>
</evidence>
<keyword evidence="4" id="KW-1185">Reference proteome</keyword>
<comment type="similarity">
    <text evidence="1">Belongs to the PPase class C family. Prune subfamily.</text>
</comment>
<evidence type="ECO:0000256" key="1">
    <source>
        <dbReference type="ARBA" id="ARBA00010331"/>
    </source>
</evidence>
<feature type="domain" description="DHHA2" evidence="2">
    <location>
        <begin position="218"/>
        <end position="367"/>
    </location>
</feature>
<dbReference type="AlphaFoldDB" id="A0AAD9QM14"/>
<dbReference type="InterPro" id="IPR038222">
    <property type="entry name" value="DHHA2_dom_sf"/>
</dbReference>
<evidence type="ECO:0000313" key="4">
    <source>
        <dbReference type="Proteomes" id="UP001249851"/>
    </source>
</evidence>
<reference evidence="3" key="1">
    <citation type="journal article" date="2023" name="G3 (Bethesda)">
        <title>Whole genome assembly and annotation of the endangered Caribbean coral Acropora cervicornis.</title>
        <authorList>
            <person name="Selwyn J.D."/>
            <person name="Vollmer S.V."/>
        </authorList>
    </citation>
    <scope>NUCLEOTIDE SEQUENCE</scope>
    <source>
        <strain evidence="3">K2</strain>
    </source>
</reference>
<dbReference type="PANTHER" id="PTHR12112">
    <property type="entry name" value="BNIP - RELATED"/>
    <property type="match status" value="1"/>
</dbReference>
<dbReference type="EMBL" id="JARQWQ010000024">
    <property type="protein sequence ID" value="KAK2563723.1"/>
    <property type="molecule type" value="Genomic_DNA"/>
</dbReference>
<proteinExistence type="inferred from homology"/>
<dbReference type="Pfam" id="PF02833">
    <property type="entry name" value="DHHA2"/>
    <property type="match status" value="1"/>
</dbReference>
<evidence type="ECO:0000259" key="2">
    <source>
        <dbReference type="SMART" id="SM01131"/>
    </source>
</evidence>
<organism evidence="3 4">
    <name type="scientific">Acropora cervicornis</name>
    <name type="common">Staghorn coral</name>
    <dbReference type="NCBI Taxonomy" id="6130"/>
    <lineage>
        <taxon>Eukaryota</taxon>
        <taxon>Metazoa</taxon>
        <taxon>Cnidaria</taxon>
        <taxon>Anthozoa</taxon>
        <taxon>Hexacorallia</taxon>
        <taxon>Scleractinia</taxon>
        <taxon>Astrocoeniina</taxon>
        <taxon>Acroporidae</taxon>
        <taxon>Acropora</taxon>
    </lineage>
</organism>
<dbReference type="GO" id="GO:0004309">
    <property type="term" value="F:exopolyphosphatase activity"/>
    <property type="evidence" value="ECO:0007669"/>
    <property type="project" value="TreeGrafter"/>
</dbReference>
<protein>
    <submittedName>
        <fullName evidence="3">Exopolyphosphatase PRUNE1</fullName>
    </submittedName>
</protein>
<comment type="caution">
    <text evidence="3">The sequence shown here is derived from an EMBL/GenBank/DDBJ whole genome shotgun (WGS) entry which is preliminary data.</text>
</comment>
<name>A0AAD9QM14_ACRCE</name>
<dbReference type="PANTHER" id="PTHR12112:SF39">
    <property type="entry name" value="EG:152A3.5 PROTEIN (FBGN0003116_PN PROTEIN)"/>
    <property type="match status" value="1"/>
</dbReference>